<evidence type="ECO:0000256" key="1">
    <source>
        <dbReference type="SAM" id="Coils"/>
    </source>
</evidence>
<keyword evidence="2" id="KW-0732">Signal</keyword>
<keyword evidence="1" id="KW-0175">Coiled coil</keyword>
<evidence type="ECO:0000313" key="3">
    <source>
        <dbReference type="EMBL" id="MCZ0703654.1"/>
    </source>
</evidence>
<feature type="signal peptide" evidence="2">
    <location>
        <begin position="1"/>
        <end position="22"/>
    </location>
</feature>
<comment type="caution">
    <text evidence="3">The sequence shown here is derived from an EMBL/GenBank/DDBJ whole genome shotgun (WGS) entry which is preliminary data.</text>
</comment>
<sequence length="204" mass="23706">MKKFIIILLVLLLFITILPLHAQDRSVQSNSDYQVIPDEAIRLRILANSDDEDDQLLKKKIRDQVKEEITEWVAEIDQIEDARKLIEQRLPEIEQVVAKTLAENGNNQTYHVDYDQNVSFPAKVYDRYVYPAGEYEAILISLGEAKGANWWCVLFPPLCFLDFSAGTTVAEPSAEEEVDLETQEEDMKEEESVKVKFFFLEWFR</sequence>
<dbReference type="EMBL" id="JAPRAT010000020">
    <property type="protein sequence ID" value="MCZ0703654.1"/>
    <property type="molecule type" value="Genomic_DNA"/>
</dbReference>
<reference evidence="3" key="1">
    <citation type="submission" date="2022-11" db="EMBL/GenBank/DDBJ databases">
        <title>WGS of Natronobacillus azotifigens 24KS-1, an anaerobic diazotrophic haloalkaliphile from soda-rich habitats.</title>
        <authorList>
            <person name="Sorokin D.Y."/>
            <person name="Merkel A.Y."/>
        </authorList>
    </citation>
    <scope>NUCLEOTIDE SEQUENCE</scope>
    <source>
        <strain evidence="3">24KS-1</strain>
    </source>
</reference>
<feature type="coiled-coil region" evidence="1">
    <location>
        <begin position="62"/>
        <end position="96"/>
    </location>
</feature>
<dbReference type="RefSeq" id="WP_268780418.1">
    <property type="nucleotide sequence ID" value="NZ_JAPRAT010000020.1"/>
</dbReference>
<evidence type="ECO:0000313" key="4">
    <source>
        <dbReference type="Proteomes" id="UP001084197"/>
    </source>
</evidence>
<dbReference type="AlphaFoldDB" id="A0A9J6RE50"/>
<dbReference type="Proteomes" id="UP001084197">
    <property type="component" value="Unassembled WGS sequence"/>
</dbReference>
<feature type="chain" id="PRO_5039907664" evidence="2">
    <location>
        <begin position="23"/>
        <end position="204"/>
    </location>
</feature>
<keyword evidence="4" id="KW-1185">Reference proteome</keyword>
<accession>A0A9J6RE50</accession>
<dbReference type="NCBIfam" id="TIGR02837">
    <property type="entry name" value="spore_II_R"/>
    <property type="match status" value="1"/>
</dbReference>
<evidence type="ECO:0000256" key="2">
    <source>
        <dbReference type="SAM" id="SignalP"/>
    </source>
</evidence>
<gene>
    <name evidence="3" type="primary">spoIIR</name>
    <name evidence="3" type="ORF">OWO01_10525</name>
</gene>
<protein>
    <submittedName>
        <fullName evidence="3">Stage II sporulation protein R</fullName>
    </submittedName>
</protein>
<dbReference type="Pfam" id="PF09551">
    <property type="entry name" value="Spore_II_R"/>
    <property type="match status" value="1"/>
</dbReference>
<proteinExistence type="predicted"/>
<dbReference type="InterPro" id="IPR014202">
    <property type="entry name" value="Spore_II_R"/>
</dbReference>
<name>A0A9J6RE50_9BACI</name>
<organism evidence="3 4">
    <name type="scientific">Natronobacillus azotifigens</name>
    <dbReference type="NCBI Taxonomy" id="472978"/>
    <lineage>
        <taxon>Bacteria</taxon>
        <taxon>Bacillati</taxon>
        <taxon>Bacillota</taxon>
        <taxon>Bacilli</taxon>
        <taxon>Bacillales</taxon>
        <taxon>Bacillaceae</taxon>
        <taxon>Natronobacillus</taxon>
    </lineage>
</organism>